<feature type="region of interest" description="Disordered" evidence="1">
    <location>
        <begin position="1"/>
        <end position="30"/>
    </location>
</feature>
<feature type="compositionally biased region" description="Basic and acidic residues" evidence="1">
    <location>
        <begin position="59"/>
        <end position="71"/>
    </location>
</feature>
<reference evidence="2" key="1">
    <citation type="journal article" date="2021" name="IMA Fungus">
        <title>Genomic characterization of three marine fungi, including Emericellopsis atlantica sp. nov. with signatures of a generalist lifestyle and marine biomass degradation.</title>
        <authorList>
            <person name="Hagestad O.C."/>
            <person name="Hou L."/>
            <person name="Andersen J.H."/>
            <person name="Hansen E.H."/>
            <person name="Altermark B."/>
            <person name="Li C."/>
            <person name="Kuhnert E."/>
            <person name="Cox R.J."/>
            <person name="Crous P.W."/>
            <person name="Spatafora J.W."/>
            <person name="Lail K."/>
            <person name="Amirebrahimi M."/>
            <person name="Lipzen A."/>
            <person name="Pangilinan J."/>
            <person name="Andreopoulos W."/>
            <person name="Hayes R.D."/>
            <person name="Ng V."/>
            <person name="Grigoriev I.V."/>
            <person name="Jackson S.A."/>
            <person name="Sutton T.D.S."/>
            <person name="Dobson A.D.W."/>
            <person name="Rama T."/>
        </authorList>
    </citation>
    <scope>NUCLEOTIDE SEQUENCE</scope>
    <source>
        <strain evidence="2">TRa3180A</strain>
    </source>
</reference>
<dbReference type="EMBL" id="MU253751">
    <property type="protein sequence ID" value="KAG9248324.1"/>
    <property type="molecule type" value="Genomic_DNA"/>
</dbReference>
<evidence type="ECO:0000313" key="3">
    <source>
        <dbReference type="Proteomes" id="UP000887226"/>
    </source>
</evidence>
<evidence type="ECO:0000313" key="2">
    <source>
        <dbReference type="EMBL" id="KAG9248324.1"/>
    </source>
</evidence>
<feature type="compositionally biased region" description="Basic and acidic residues" evidence="1">
    <location>
        <begin position="339"/>
        <end position="349"/>
    </location>
</feature>
<feature type="compositionally biased region" description="Low complexity" evidence="1">
    <location>
        <begin position="166"/>
        <end position="186"/>
    </location>
</feature>
<accession>A0A9P8CIF0</accession>
<feature type="compositionally biased region" description="Acidic residues" evidence="1">
    <location>
        <begin position="17"/>
        <end position="30"/>
    </location>
</feature>
<dbReference type="OrthoDB" id="63113at2759"/>
<proteinExistence type="predicted"/>
<feature type="compositionally biased region" description="Acidic residues" evidence="1">
    <location>
        <begin position="315"/>
        <end position="330"/>
    </location>
</feature>
<sequence>MSARDTRVSRRSYAYNDTEESSDSDSEISEYDGTNALQIALRDKEEALVQSALARIRRAQEKGKREVKLNQDELDALEKRRKRMQAATTIKEKKPHSSGSDKDRKRSQRQLVPIPSLEVMPRARAASKSSSSKKGKSRRNTSPPPSGIMVANHDGTTTYAPFGYHPSQVGSSRGSPSRPRSSTSQQIHGNLPPHYVYSQGPSSRHFSDGTRPGSSASNSSRRPLPDEESWIPTSSRRSSVASHASVDPFEYQTAQPQYTKGRRIVSGPPEVAYSSIRRSPPILGGYPASPARPVSSSRGASDPTLRRRPSRRDDIDELADSSDEEDESDDLGNGVQVFVEREVEREKAVTRKPVGGKKKGKR</sequence>
<protein>
    <submittedName>
        <fullName evidence="2">Uncharacterized protein</fullName>
    </submittedName>
</protein>
<keyword evidence="3" id="KW-1185">Reference proteome</keyword>
<name>A0A9P8CIF0_9HELO</name>
<dbReference type="AlphaFoldDB" id="A0A9P8CIF0"/>
<feature type="region of interest" description="Disordered" evidence="1">
    <location>
        <begin position="59"/>
        <end position="362"/>
    </location>
</feature>
<comment type="caution">
    <text evidence="2">The sequence shown here is derived from an EMBL/GenBank/DDBJ whole genome shotgun (WGS) entry which is preliminary data.</text>
</comment>
<feature type="compositionally biased region" description="Polar residues" evidence="1">
    <location>
        <begin position="212"/>
        <end position="221"/>
    </location>
</feature>
<feature type="compositionally biased region" description="Low complexity" evidence="1">
    <location>
        <begin position="234"/>
        <end position="246"/>
    </location>
</feature>
<dbReference type="Proteomes" id="UP000887226">
    <property type="component" value="Unassembled WGS sequence"/>
</dbReference>
<feature type="compositionally biased region" description="Low complexity" evidence="1">
    <location>
        <begin position="287"/>
        <end position="301"/>
    </location>
</feature>
<gene>
    <name evidence="2" type="ORF">BJ878DRAFT_54418</name>
</gene>
<evidence type="ECO:0000256" key="1">
    <source>
        <dbReference type="SAM" id="MobiDB-lite"/>
    </source>
</evidence>
<organism evidence="2 3">
    <name type="scientific">Calycina marina</name>
    <dbReference type="NCBI Taxonomy" id="1763456"/>
    <lineage>
        <taxon>Eukaryota</taxon>
        <taxon>Fungi</taxon>
        <taxon>Dikarya</taxon>
        <taxon>Ascomycota</taxon>
        <taxon>Pezizomycotina</taxon>
        <taxon>Leotiomycetes</taxon>
        <taxon>Helotiales</taxon>
        <taxon>Pezizellaceae</taxon>
        <taxon>Calycina</taxon>
    </lineage>
</organism>